<keyword evidence="5" id="KW-0472">Membrane</keyword>
<sequence>MNPSKVESIDSTPNTEQSSNSTSTPKQFLQRFLQSYLLIGPGENVLTNLACVNTVCLLFVFWFVLITSLLYTPLIRDKIELELNVCGENPGGGWISDCESVESITNRIGFTLAVTFITLALISLPTHPERVHQGFWLAKFLLILILLPISFMIPVGHFDFVWSIICFMGSLVFHFIETVLIFDFATIVSDVFVIKITQERSRLWYLVWLILNWIIYALAVVSTLMLYAFYTDDCGLSPILVTVVSILCALFTLLAVYFSENRTGFLHSGLCTLYIVLLTLVTLNHEGFCEDQTTNVQGGTKLSDEILKHFEILLGFLLVTYAALRNYNEKYYHIGGLTISRQLIARRKNGSAEEESFNSQKEMDIPVFSPSAFSAMFGFFAFFATSKLTSLRTAKYSEPTIHDSTTFHVRSLTLLLLLILITWSQLFPAVYPNENPFDLWALGKTFLKSQLKLCRRILIDGCGWCNGPVASRIIFTALYILGVLFSCLLYIPEIRHSLSKSTYFCATMSTRGVCLSTDPAYMAVYRVCFAMATFFLLFAVILVCVDNTRDPRVDYTHDTCVNNAQDPSVDNTHTSRKDNTQNPRVDLQYKAWPVKICLFCSLLLASFLLPNEFSRVWIYTALIGTFLFTILQLILLIYWTKTTTTNFQEKIESSNSRSWAILLIFLTFFMIFLSLAAVVMFYVFFTKFSRCLTNTVFITLNLILVVTTSLISVHPKIYDAGLLQCYVIVIFSLYLTWSGLSHNPDEECNPVAGYIAEVDMRPNLNIQAGLDLVFTFLTVVYFSSKAPYISESMRTAYDTLRSICDSSRKRETSIGPMSVREMESQTTLYYPAYNFTLFHAVYFLASLHATIILTNWFIPTSGSRFKLSVNWAAMCVKMTCSNLSLVLYVWIIAAQLFTQ</sequence>
<evidence type="ECO:0000256" key="5">
    <source>
        <dbReference type="ARBA" id="ARBA00023136"/>
    </source>
</evidence>
<comment type="caution">
    <text evidence="6">The sequence shown here is derived from an EMBL/GenBank/DDBJ whole genome shotgun (WGS) entry which is preliminary data.</text>
</comment>
<dbReference type="Pfam" id="PF03348">
    <property type="entry name" value="Serinc"/>
    <property type="match status" value="3"/>
</dbReference>
<reference evidence="6" key="1">
    <citation type="submission" date="2020-04" db="EMBL/GenBank/DDBJ databases">
        <authorList>
            <person name="Alioto T."/>
            <person name="Alioto T."/>
            <person name="Gomez Garrido J."/>
        </authorList>
    </citation>
    <scope>NUCLEOTIDE SEQUENCE</scope>
    <source>
        <strain evidence="6">A484AB</strain>
    </source>
</reference>
<comment type="subcellular location">
    <subcellularLocation>
        <location evidence="1">Membrane</location>
        <topology evidence="1">Multi-pass membrane protein</topology>
    </subcellularLocation>
</comment>
<dbReference type="OrthoDB" id="5963193at2759"/>
<name>A0A6S7ICB8_PARCT</name>
<proteinExistence type="inferred from homology"/>
<protein>
    <submittedName>
        <fullName evidence="6">Serine incorporator 2</fullName>
    </submittedName>
</protein>
<dbReference type="InterPro" id="IPR005016">
    <property type="entry name" value="TDE1/TMS"/>
</dbReference>
<dbReference type="PANTHER" id="PTHR10383">
    <property type="entry name" value="SERINE INCORPORATOR"/>
    <property type="match status" value="1"/>
</dbReference>
<evidence type="ECO:0000313" key="7">
    <source>
        <dbReference type="Proteomes" id="UP001152795"/>
    </source>
</evidence>
<evidence type="ECO:0000256" key="2">
    <source>
        <dbReference type="ARBA" id="ARBA00006665"/>
    </source>
</evidence>
<evidence type="ECO:0000256" key="3">
    <source>
        <dbReference type="ARBA" id="ARBA00022692"/>
    </source>
</evidence>
<evidence type="ECO:0000313" key="6">
    <source>
        <dbReference type="EMBL" id="CAB4014997.1"/>
    </source>
</evidence>
<dbReference type="GO" id="GO:0016020">
    <property type="term" value="C:membrane"/>
    <property type="evidence" value="ECO:0007669"/>
    <property type="project" value="UniProtKB-SubCell"/>
</dbReference>
<evidence type="ECO:0000256" key="1">
    <source>
        <dbReference type="ARBA" id="ARBA00004141"/>
    </source>
</evidence>
<dbReference type="EMBL" id="CACRXK020008535">
    <property type="protein sequence ID" value="CAB4014997.1"/>
    <property type="molecule type" value="Genomic_DNA"/>
</dbReference>
<keyword evidence="7" id="KW-1185">Reference proteome</keyword>
<dbReference type="Proteomes" id="UP001152795">
    <property type="component" value="Unassembled WGS sequence"/>
</dbReference>
<accession>A0A6S7ICB8</accession>
<gene>
    <name evidence="6" type="ORF">PACLA_8A030631</name>
</gene>
<comment type="similarity">
    <text evidence="2">Belongs to the TDE1 family.</text>
</comment>
<keyword evidence="4" id="KW-1133">Transmembrane helix</keyword>
<organism evidence="6 7">
    <name type="scientific">Paramuricea clavata</name>
    <name type="common">Red gorgonian</name>
    <name type="synonym">Violescent sea-whip</name>
    <dbReference type="NCBI Taxonomy" id="317549"/>
    <lineage>
        <taxon>Eukaryota</taxon>
        <taxon>Metazoa</taxon>
        <taxon>Cnidaria</taxon>
        <taxon>Anthozoa</taxon>
        <taxon>Octocorallia</taxon>
        <taxon>Malacalcyonacea</taxon>
        <taxon>Plexauridae</taxon>
        <taxon>Paramuricea</taxon>
    </lineage>
</organism>
<evidence type="ECO:0000256" key="4">
    <source>
        <dbReference type="ARBA" id="ARBA00022989"/>
    </source>
</evidence>
<dbReference type="PANTHER" id="PTHR10383:SF9">
    <property type="entry name" value="SERINE INCORPORATOR, ISOFORM F"/>
    <property type="match status" value="1"/>
</dbReference>
<dbReference type="AlphaFoldDB" id="A0A6S7ICB8"/>
<keyword evidence="3" id="KW-0812">Transmembrane</keyword>